<accession>A0A9D1G461</accession>
<protein>
    <submittedName>
        <fullName evidence="2">Uncharacterized protein</fullName>
    </submittedName>
</protein>
<evidence type="ECO:0000313" key="3">
    <source>
        <dbReference type="Proteomes" id="UP000886876"/>
    </source>
</evidence>
<reference evidence="2" key="1">
    <citation type="submission" date="2020-10" db="EMBL/GenBank/DDBJ databases">
        <authorList>
            <person name="Gilroy R."/>
        </authorList>
    </citation>
    <scope>NUCLEOTIDE SEQUENCE</scope>
    <source>
        <strain evidence="2">ChiHecec3B27-6122</strain>
    </source>
</reference>
<reference evidence="2" key="2">
    <citation type="journal article" date="2021" name="PeerJ">
        <title>Extensive microbial diversity within the chicken gut microbiome revealed by metagenomics and culture.</title>
        <authorList>
            <person name="Gilroy R."/>
            <person name="Ravi A."/>
            <person name="Getino M."/>
            <person name="Pursley I."/>
            <person name="Horton D.L."/>
            <person name="Alikhan N.F."/>
            <person name="Baker D."/>
            <person name="Gharbi K."/>
            <person name="Hall N."/>
            <person name="Watson M."/>
            <person name="Adriaenssens E.M."/>
            <person name="Foster-Nyarko E."/>
            <person name="Jarju S."/>
            <person name="Secka A."/>
            <person name="Antonio M."/>
            <person name="Oren A."/>
            <person name="Chaudhuri R.R."/>
            <person name="La Ragione R."/>
            <person name="Hildebrand F."/>
            <person name="Pallen M.J."/>
        </authorList>
    </citation>
    <scope>NUCLEOTIDE SEQUENCE</scope>
    <source>
        <strain evidence="2">ChiHecec3B27-6122</strain>
    </source>
</reference>
<proteinExistence type="predicted"/>
<feature type="non-terminal residue" evidence="2">
    <location>
        <position position="80"/>
    </location>
</feature>
<evidence type="ECO:0000256" key="1">
    <source>
        <dbReference type="SAM" id="SignalP"/>
    </source>
</evidence>
<sequence length="80" mass="8160">MKKLLVLVFAIALCLGALCLGASADGITPSQPTGSGTAENPYQIGTAEELYCFAQQVNSGSTGISAVLTADITINENVLN</sequence>
<feature type="chain" id="PRO_5038876292" evidence="1">
    <location>
        <begin position="25"/>
        <end position="80"/>
    </location>
</feature>
<organism evidence="2 3">
    <name type="scientific">Candidatus Scatomorpha pullistercoris</name>
    <dbReference type="NCBI Taxonomy" id="2840929"/>
    <lineage>
        <taxon>Bacteria</taxon>
        <taxon>Bacillati</taxon>
        <taxon>Bacillota</taxon>
        <taxon>Clostridia</taxon>
        <taxon>Eubacteriales</taxon>
        <taxon>Candidatus Scatomorpha</taxon>
    </lineage>
</organism>
<feature type="signal peptide" evidence="1">
    <location>
        <begin position="1"/>
        <end position="24"/>
    </location>
</feature>
<keyword evidence="1" id="KW-0732">Signal</keyword>
<name>A0A9D1G461_9FIRM</name>
<gene>
    <name evidence="2" type="ORF">IAD42_00060</name>
</gene>
<dbReference type="Proteomes" id="UP000886876">
    <property type="component" value="Unassembled WGS sequence"/>
</dbReference>
<dbReference type="AlphaFoldDB" id="A0A9D1G461"/>
<evidence type="ECO:0000313" key="2">
    <source>
        <dbReference type="EMBL" id="HIS96349.1"/>
    </source>
</evidence>
<comment type="caution">
    <text evidence="2">The sequence shown here is derived from an EMBL/GenBank/DDBJ whole genome shotgun (WGS) entry which is preliminary data.</text>
</comment>
<dbReference type="EMBL" id="DVJS01000001">
    <property type="protein sequence ID" value="HIS96349.1"/>
    <property type="molecule type" value="Genomic_DNA"/>
</dbReference>